<accession>T1BAZ5</accession>
<dbReference type="GO" id="GO:0008233">
    <property type="term" value="F:peptidase activity"/>
    <property type="evidence" value="ECO:0007669"/>
    <property type="project" value="UniProtKB-KW"/>
</dbReference>
<feature type="non-terminal residue" evidence="1">
    <location>
        <position position="1"/>
    </location>
</feature>
<comment type="caution">
    <text evidence="1">The sequence shown here is derived from an EMBL/GenBank/DDBJ whole genome shotgun (WGS) entry which is preliminary data.</text>
</comment>
<name>T1BAZ5_9ZZZZ</name>
<reference evidence="1" key="1">
    <citation type="submission" date="2013-08" db="EMBL/GenBank/DDBJ databases">
        <authorList>
            <person name="Mendez C."/>
            <person name="Richter M."/>
            <person name="Ferrer M."/>
            <person name="Sanchez J."/>
        </authorList>
    </citation>
    <scope>NUCLEOTIDE SEQUENCE</scope>
</reference>
<sequence length="105" mass="11829">KFPIVGQSERSAGAMVKTEPVPADFVLVAAGNIDSIQSMHPALRSRIRGYGYELYVQTTMPDTPENRMKLVRFVAQEVAKDKKIAHFDRDAIIEVIREAQRRSGR</sequence>
<gene>
    <name evidence="1" type="ORF">B1B_05193</name>
</gene>
<evidence type="ECO:0000313" key="1">
    <source>
        <dbReference type="EMBL" id="EQD70066.1"/>
    </source>
</evidence>
<reference evidence="1" key="2">
    <citation type="journal article" date="2014" name="ISME J.">
        <title>Microbial stratification in low pH oxic and suboxic macroscopic growths along an acid mine drainage.</title>
        <authorList>
            <person name="Mendez-Garcia C."/>
            <person name="Mesa V."/>
            <person name="Sprenger R.R."/>
            <person name="Richter M."/>
            <person name="Diez M.S."/>
            <person name="Solano J."/>
            <person name="Bargiela R."/>
            <person name="Golyshina O.V."/>
            <person name="Manteca A."/>
            <person name="Ramos J.L."/>
            <person name="Gallego J.R."/>
            <person name="Llorente I."/>
            <person name="Martins Dos Santos V.A."/>
            <person name="Jensen O.N."/>
            <person name="Pelaez A.I."/>
            <person name="Sanchez J."/>
            <person name="Ferrer M."/>
        </authorList>
    </citation>
    <scope>NUCLEOTIDE SEQUENCE</scope>
</reference>
<dbReference type="GO" id="GO:0006508">
    <property type="term" value="P:proteolysis"/>
    <property type="evidence" value="ECO:0007669"/>
    <property type="project" value="UniProtKB-KW"/>
</dbReference>
<organism evidence="1">
    <name type="scientific">mine drainage metagenome</name>
    <dbReference type="NCBI Taxonomy" id="410659"/>
    <lineage>
        <taxon>unclassified sequences</taxon>
        <taxon>metagenomes</taxon>
        <taxon>ecological metagenomes</taxon>
    </lineage>
</organism>
<dbReference type="EMBL" id="AUZY01003279">
    <property type="protein sequence ID" value="EQD70066.1"/>
    <property type="molecule type" value="Genomic_DNA"/>
</dbReference>
<keyword evidence="1" id="KW-0378">Hydrolase</keyword>
<keyword evidence="1" id="KW-0645">Protease</keyword>
<proteinExistence type="predicted"/>
<dbReference type="Gene3D" id="1.10.8.60">
    <property type="match status" value="1"/>
</dbReference>
<protein>
    <submittedName>
        <fullName evidence="1">ATP-dependent protease La</fullName>
    </submittedName>
</protein>
<dbReference type="InterPro" id="IPR027417">
    <property type="entry name" value="P-loop_NTPase"/>
</dbReference>
<dbReference type="Gene3D" id="3.40.50.300">
    <property type="entry name" value="P-loop containing nucleotide triphosphate hydrolases"/>
    <property type="match status" value="1"/>
</dbReference>
<feature type="non-terminal residue" evidence="1">
    <location>
        <position position="105"/>
    </location>
</feature>
<dbReference type="AlphaFoldDB" id="T1BAZ5"/>